<evidence type="ECO:0008006" key="3">
    <source>
        <dbReference type="Google" id="ProtNLM"/>
    </source>
</evidence>
<dbReference type="Gene3D" id="2.60.120.260">
    <property type="entry name" value="Galactose-binding domain-like"/>
    <property type="match status" value="2"/>
</dbReference>
<proteinExistence type="predicted"/>
<dbReference type="RefSeq" id="WP_129004921.1">
    <property type="nucleotide sequence ID" value="NZ_SDHZ01000002.1"/>
</dbReference>
<keyword evidence="2" id="KW-1185">Reference proteome</keyword>
<dbReference type="PANTHER" id="PTHR35532">
    <property type="entry name" value="SIMILAR TO POLYHYDROXYALKANOATE DEPOLYMERASE"/>
    <property type="match status" value="1"/>
</dbReference>
<evidence type="ECO:0000313" key="1">
    <source>
        <dbReference type="EMBL" id="RXK83869.1"/>
    </source>
</evidence>
<comment type="caution">
    <text evidence="1">The sequence shown here is derived from an EMBL/GenBank/DDBJ whole genome shotgun (WGS) entry which is preliminary data.</text>
</comment>
<evidence type="ECO:0000313" key="2">
    <source>
        <dbReference type="Proteomes" id="UP000290545"/>
    </source>
</evidence>
<reference evidence="1 2" key="1">
    <citation type="submission" date="2019-01" db="EMBL/GenBank/DDBJ databases">
        <title>Filimonas sp. strain TTM-71.</title>
        <authorList>
            <person name="Chen W.-M."/>
        </authorList>
    </citation>
    <scope>NUCLEOTIDE SEQUENCE [LARGE SCALE GENOMIC DNA]</scope>
    <source>
        <strain evidence="1 2">TTM-71</strain>
    </source>
</reference>
<dbReference type="PANTHER" id="PTHR35532:SF5">
    <property type="entry name" value="CARBOHYDRATE-BINDING DOMAIN-CONTAINING PROTEIN"/>
    <property type="match status" value="1"/>
</dbReference>
<dbReference type="AlphaFoldDB" id="A0A4Q1D5Z1"/>
<dbReference type="Proteomes" id="UP000290545">
    <property type="component" value="Unassembled WGS sequence"/>
</dbReference>
<gene>
    <name evidence="1" type="ORF">ESB13_17520</name>
</gene>
<name>A0A4Q1D5Z1_9BACT</name>
<sequence>MKSLVFIKPALLVAFYTTISLYLNAQSFGVDNKILSQNKHLKAVLKKYQNDPQKLDAAKFLIQNLPYHFGYQGDGVRHFKMLYELRSTGMPQDKVIDSVKEVCGPFNYDQLKKISDVDIDTALLIENIEYAFKAWREQPWGKNVAYDNFIEYVLPYRVGNEQLSFWRKSVYETFNPMLDSIRNRPEAGDPAYVAGVVLNILKKRRPFQFATSFYGPSVGPDIVKWHSGNCRESSDLFIFVCRALGIPCGRDMMFMRGDMNLGHDWNFVLDKNRENLFCSVTYASNQLEAASTYWNRKGKVYRETFSLNRDMQKRMLAYKGSVFPYFKEPLFKDVTSVYTGKWNHNISISCDSLYQKVENNKMLYLCVASWLNWVPVALNLSSGNRIGFPDVEGGIVFRLATYEGEHLQLISDPFLLDKETGSLRYFTGLNEEEEITVTHKYRLSYIYPDRMVKGVFEASNDPGFSTRDTLFVIRKKPVRLWNVVRLNTGKTYRYVRYVGPKGSYCNVAEVAFYGDADSTTALTGEMIGTPTTGANMKTHNYTNVYDGDPSTSFDYHLPDGGWAGLDLGDSKKITRIVYTARNFVNFIYPGNYYELFYAKQGEWISVDAVEATTDSLTFKVPKGALLYLKNHSGGKEERIFECQNGEQLFW</sequence>
<accession>A0A4Q1D5Z1</accession>
<dbReference type="OrthoDB" id="679512at2"/>
<dbReference type="SUPFAM" id="SSF54001">
    <property type="entry name" value="Cysteine proteinases"/>
    <property type="match status" value="1"/>
</dbReference>
<protein>
    <recommendedName>
        <fullName evidence="3">Peptide-N(4)-(N-acetyl-beta-glucosaminyl)asparagine amidase</fullName>
    </recommendedName>
</protein>
<organism evidence="1 2">
    <name type="scientific">Filimonas effusa</name>
    <dbReference type="NCBI Taxonomy" id="2508721"/>
    <lineage>
        <taxon>Bacteria</taxon>
        <taxon>Pseudomonadati</taxon>
        <taxon>Bacteroidota</taxon>
        <taxon>Chitinophagia</taxon>
        <taxon>Chitinophagales</taxon>
        <taxon>Chitinophagaceae</taxon>
        <taxon>Filimonas</taxon>
    </lineage>
</organism>
<dbReference type="InterPro" id="IPR038765">
    <property type="entry name" value="Papain-like_cys_pep_sf"/>
</dbReference>
<dbReference type="EMBL" id="SDHZ01000002">
    <property type="protein sequence ID" value="RXK83869.1"/>
    <property type="molecule type" value="Genomic_DNA"/>
</dbReference>